<keyword evidence="2" id="KW-1185">Reference proteome</keyword>
<comment type="caution">
    <text evidence="1">The sequence shown here is derived from an EMBL/GenBank/DDBJ whole genome shotgun (WGS) entry which is preliminary data.</text>
</comment>
<reference evidence="1" key="1">
    <citation type="submission" date="2023-07" db="EMBL/GenBank/DDBJ databases">
        <title>Chromosome-level genome assembly of Artemia franciscana.</title>
        <authorList>
            <person name="Jo E."/>
        </authorList>
    </citation>
    <scope>NUCLEOTIDE SEQUENCE</scope>
    <source>
        <tissue evidence="1">Whole body</tissue>
    </source>
</reference>
<accession>A0AA88HRV5</accession>
<sequence length="130" mass="14552">MKIKKIHKETTSWKLIANTHKGLELHPERSLCDSGFKDDVALLSPLQGTELHTERSLCDSGFKDDIALLSPLQGIELHPERSLCDSDFIDGVALLSPLQEDKQKNIDRLVEKAIPTGLHINARKQVIFNS</sequence>
<organism evidence="1 2">
    <name type="scientific">Artemia franciscana</name>
    <name type="common">Brine shrimp</name>
    <name type="synonym">Artemia sanfranciscana</name>
    <dbReference type="NCBI Taxonomy" id="6661"/>
    <lineage>
        <taxon>Eukaryota</taxon>
        <taxon>Metazoa</taxon>
        <taxon>Ecdysozoa</taxon>
        <taxon>Arthropoda</taxon>
        <taxon>Crustacea</taxon>
        <taxon>Branchiopoda</taxon>
        <taxon>Anostraca</taxon>
        <taxon>Artemiidae</taxon>
        <taxon>Artemia</taxon>
    </lineage>
</organism>
<gene>
    <name evidence="1" type="ORF">QYM36_013494</name>
</gene>
<protein>
    <submittedName>
        <fullName evidence="1">Uncharacterized protein</fullName>
    </submittedName>
</protein>
<dbReference type="Proteomes" id="UP001187531">
    <property type="component" value="Unassembled WGS sequence"/>
</dbReference>
<evidence type="ECO:0000313" key="1">
    <source>
        <dbReference type="EMBL" id="KAK2709837.1"/>
    </source>
</evidence>
<name>A0AA88HRV5_ARTSF</name>
<dbReference type="AlphaFoldDB" id="A0AA88HRV5"/>
<dbReference type="EMBL" id="JAVRJZ010000017">
    <property type="protein sequence ID" value="KAK2709837.1"/>
    <property type="molecule type" value="Genomic_DNA"/>
</dbReference>
<proteinExistence type="predicted"/>
<evidence type="ECO:0000313" key="2">
    <source>
        <dbReference type="Proteomes" id="UP001187531"/>
    </source>
</evidence>